<protein>
    <submittedName>
        <fullName evidence="9">Uncharacterized protein</fullName>
    </submittedName>
</protein>
<evidence type="ECO:0000256" key="8">
    <source>
        <dbReference type="ARBA" id="ARBA00049169"/>
    </source>
</evidence>
<dbReference type="PANTHER" id="PTHR10869:SF42">
    <property type="entry name" value="PROLYL 4-HYDROXYLASE 1"/>
    <property type="match status" value="1"/>
</dbReference>
<dbReference type="InterPro" id="IPR045054">
    <property type="entry name" value="P4HA-like"/>
</dbReference>
<keyword evidence="6" id="KW-0560">Oxidoreductase</keyword>
<reference evidence="9 10" key="1">
    <citation type="journal article" date="2014" name="Agronomy (Basel)">
        <title>A Draft Genome Sequence for Ensete ventricosum, the Drought-Tolerant Tree Against Hunger.</title>
        <authorList>
            <person name="Harrison J."/>
            <person name="Moore K.A."/>
            <person name="Paszkiewicz K."/>
            <person name="Jones T."/>
            <person name="Grant M."/>
            <person name="Ambacheew D."/>
            <person name="Muzemil S."/>
            <person name="Studholme D.J."/>
        </authorList>
    </citation>
    <scope>NUCLEOTIDE SEQUENCE [LARGE SCALE GENOMIC DNA]</scope>
</reference>
<evidence type="ECO:0000256" key="4">
    <source>
        <dbReference type="ARBA" id="ARBA00022964"/>
    </source>
</evidence>
<evidence type="ECO:0000256" key="2">
    <source>
        <dbReference type="ARBA" id="ARBA00004648"/>
    </source>
</evidence>
<dbReference type="GO" id="GO:0031418">
    <property type="term" value="F:L-ascorbic acid binding"/>
    <property type="evidence" value="ECO:0007669"/>
    <property type="project" value="InterPro"/>
</dbReference>
<feature type="non-terminal residue" evidence="9">
    <location>
        <position position="1"/>
    </location>
</feature>
<evidence type="ECO:0000256" key="3">
    <source>
        <dbReference type="ARBA" id="ARBA00022723"/>
    </source>
</evidence>
<organism evidence="9 10">
    <name type="scientific">Ensete ventricosum</name>
    <name type="common">Abyssinian banana</name>
    <name type="synonym">Musa ensete</name>
    <dbReference type="NCBI Taxonomy" id="4639"/>
    <lineage>
        <taxon>Eukaryota</taxon>
        <taxon>Viridiplantae</taxon>
        <taxon>Streptophyta</taxon>
        <taxon>Embryophyta</taxon>
        <taxon>Tracheophyta</taxon>
        <taxon>Spermatophyta</taxon>
        <taxon>Magnoliopsida</taxon>
        <taxon>Liliopsida</taxon>
        <taxon>Zingiberales</taxon>
        <taxon>Musaceae</taxon>
        <taxon>Ensete</taxon>
    </lineage>
</organism>
<comment type="subcellular location">
    <subcellularLocation>
        <location evidence="2">Endoplasmic reticulum membrane</location>
        <topology evidence="2">Single-pass type II membrane protein</topology>
    </subcellularLocation>
</comment>
<evidence type="ECO:0000313" key="10">
    <source>
        <dbReference type="Proteomes" id="UP000287651"/>
    </source>
</evidence>
<dbReference type="EMBL" id="AMZH03008175">
    <property type="protein sequence ID" value="RRT59514.1"/>
    <property type="molecule type" value="Genomic_DNA"/>
</dbReference>
<dbReference type="InterPro" id="IPR006620">
    <property type="entry name" value="Pro_4_hyd_alph"/>
</dbReference>
<dbReference type="Proteomes" id="UP000287651">
    <property type="component" value="Unassembled WGS sequence"/>
</dbReference>
<keyword evidence="3" id="KW-0479">Metal-binding</keyword>
<dbReference type="SMART" id="SM00702">
    <property type="entry name" value="P4Hc"/>
    <property type="match status" value="1"/>
</dbReference>
<dbReference type="InterPro" id="IPR044862">
    <property type="entry name" value="Pro_4_hyd_alph_FE2OG_OXY"/>
</dbReference>
<proteinExistence type="predicted"/>
<dbReference type="InterPro" id="IPR005123">
    <property type="entry name" value="Oxoglu/Fe-dep_dioxygenase_dom"/>
</dbReference>
<dbReference type="GO" id="GO:0004656">
    <property type="term" value="F:procollagen-proline 4-dioxygenase activity"/>
    <property type="evidence" value="ECO:0007669"/>
    <property type="project" value="UniProtKB-EC"/>
</dbReference>
<dbReference type="GO" id="GO:0005789">
    <property type="term" value="C:endoplasmic reticulum membrane"/>
    <property type="evidence" value="ECO:0007669"/>
    <property type="project" value="UniProtKB-SubCell"/>
</dbReference>
<gene>
    <name evidence="9" type="ORF">B296_00017354</name>
</gene>
<dbReference type="Gene3D" id="2.60.120.620">
    <property type="entry name" value="q2cbj1_9rhob like domain"/>
    <property type="match status" value="1"/>
</dbReference>
<evidence type="ECO:0000256" key="7">
    <source>
        <dbReference type="ARBA" id="ARBA00023004"/>
    </source>
</evidence>
<name>A0A444F6Y1_ENSVE</name>
<comment type="caution">
    <text evidence="9">The sequence shown here is derived from an EMBL/GenBank/DDBJ whole genome shotgun (WGS) entry which is preliminary data.</text>
</comment>
<comment type="catalytic activity">
    <reaction evidence="8">
        <text>L-prolyl-[collagen] + 2-oxoglutarate + O2 = trans-4-hydroxy-L-prolyl-[collagen] + succinate + CO2</text>
        <dbReference type="Rhea" id="RHEA:18945"/>
        <dbReference type="Rhea" id="RHEA-COMP:11676"/>
        <dbReference type="Rhea" id="RHEA-COMP:11680"/>
        <dbReference type="ChEBI" id="CHEBI:15379"/>
        <dbReference type="ChEBI" id="CHEBI:16526"/>
        <dbReference type="ChEBI" id="CHEBI:16810"/>
        <dbReference type="ChEBI" id="CHEBI:30031"/>
        <dbReference type="ChEBI" id="CHEBI:50342"/>
        <dbReference type="ChEBI" id="CHEBI:61965"/>
        <dbReference type="EC" id="1.14.11.2"/>
    </reaction>
</comment>
<dbReference type="GO" id="GO:0005506">
    <property type="term" value="F:iron ion binding"/>
    <property type="evidence" value="ECO:0007669"/>
    <property type="project" value="InterPro"/>
</dbReference>
<dbReference type="PANTHER" id="PTHR10869">
    <property type="entry name" value="PROLYL 4-HYDROXYLASE ALPHA SUBUNIT"/>
    <property type="match status" value="1"/>
</dbReference>
<dbReference type="AlphaFoldDB" id="A0A444F6Y1"/>
<keyword evidence="4" id="KW-0223">Dioxygenase</keyword>
<keyword evidence="7" id="KW-0408">Iron</keyword>
<dbReference type="PROSITE" id="PS51471">
    <property type="entry name" value="FE2OG_OXY"/>
    <property type="match status" value="1"/>
</dbReference>
<evidence type="ECO:0000256" key="1">
    <source>
        <dbReference type="ARBA" id="ARBA00001961"/>
    </source>
</evidence>
<comment type="cofactor">
    <cofactor evidence="1">
        <name>L-ascorbate</name>
        <dbReference type="ChEBI" id="CHEBI:38290"/>
    </cofactor>
</comment>
<evidence type="ECO:0000256" key="5">
    <source>
        <dbReference type="ARBA" id="ARBA00022968"/>
    </source>
</evidence>
<accession>A0A444F6Y1</accession>
<evidence type="ECO:0000256" key="6">
    <source>
        <dbReference type="ARBA" id="ARBA00023002"/>
    </source>
</evidence>
<keyword evidence="5" id="KW-0812">Transmembrane</keyword>
<keyword evidence="5" id="KW-0735">Signal-anchor</keyword>
<evidence type="ECO:0000313" key="9">
    <source>
        <dbReference type="EMBL" id="RRT59514.1"/>
    </source>
</evidence>
<sequence>VTYLSIYSYYPQGMKSDVRTSSGMFLSSEERKYPIIEVGIQPTTQQTHSSKVLSFSYQHRPLKSGLLYSLKFLQKMESSFKCLGSNLKYETNQFYRPHHDYFSDTFNLKRGGQRVATMLMYLSDDVEGGETYFPMVSGLDGETDPNSLHGGCAVLGGEKWSATKWMRQKTSF</sequence>
<dbReference type="Pfam" id="PF13640">
    <property type="entry name" value="2OG-FeII_Oxy_3"/>
    <property type="match status" value="1"/>
</dbReference>